<comment type="catalytic activity">
    <reaction evidence="12">
        <text>Couples ATP hydrolysis with the unwinding of duplex DNA by translocating in the 3'-5' direction.</text>
        <dbReference type="EC" id="5.6.2.4"/>
    </reaction>
</comment>
<keyword evidence="7" id="KW-0269">Exonuclease</keyword>
<name>A0A1S2MD24_9BACI</name>
<dbReference type="GO" id="GO:0005524">
    <property type="term" value="F:ATP binding"/>
    <property type="evidence" value="ECO:0007669"/>
    <property type="project" value="UniProtKB-UniRule"/>
</dbReference>
<evidence type="ECO:0000313" key="19">
    <source>
        <dbReference type="EMBL" id="QOY34048.1"/>
    </source>
</evidence>
<dbReference type="InterPro" id="IPR000212">
    <property type="entry name" value="DNA_helicase_UvrD/REP"/>
</dbReference>
<dbReference type="EMBL" id="CP063356">
    <property type="protein sequence ID" value="QOY34048.1"/>
    <property type="molecule type" value="Genomic_DNA"/>
</dbReference>
<dbReference type="GO" id="GO:0000725">
    <property type="term" value="P:recombinational repair"/>
    <property type="evidence" value="ECO:0007669"/>
    <property type="project" value="TreeGrafter"/>
</dbReference>
<dbReference type="EC" id="5.6.2.4" evidence="13"/>
<dbReference type="PROSITE" id="PS51198">
    <property type="entry name" value="UVRD_HELICASE_ATP_BIND"/>
    <property type="match status" value="1"/>
</dbReference>
<evidence type="ECO:0000256" key="10">
    <source>
        <dbReference type="ARBA" id="ARBA00023204"/>
    </source>
</evidence>
<evidence type="ECO:0000256" key="6">
    <source>
        <dbReference type="ARBA" id="ARBA00022806"/>
    </source>
</evidence>
<dbReference type="GO" id="GO:0003677">
    <property type="term" value="F:DNA binding"/>
    <property type="evidence" value="ECO:0007669"/>
    <property type="project" value="UniProtKB-KW"/>
</dbReference>
<dbReference type="InterPro" id="IPR038726">
    <property type="entry name" value="PDDEXK_AddAB-type"/>
</dbReference>
<evidence type="ECO:0000259" key="17">
    <source>
        <dbReference type="PROSITE" id="PS51217"/>
    </source>
</evidence>
<evidence type="ECO:0000256" key="15">
    <source>
        <dbReference type="PROSITE-ProRule" id="PRU00560"/>
    </source>
</evidence>
<evidence type="ECO:0000256" key="5">
    <source>
        <dbReference type="ARBA" id="ARBA00022801"/>
    </source>
</evidence>
<dbReference type="InterPro" id="IPR011335">
    <property type="entry name" value="Restrct_endonuc-II-like"/>
</dbReference>
<dbReference type="EMBL" id="LQXD01000036">
    <property type="protein sequence ID" value="OIJ22648.1"/>
    <property type="molecule type" value="Genomic_DNA"/>
</dbReference>
<evidence type="ECO:0000313" key="20">
    <source>
        <dbReference type="Proteomes" id="UP000180175"/>
    </source>
</evidence>
<reference evidence="19" key="4">
    <citation type="submission" date="2020-10" db="EMBL/GenBank/DDBJ databases">
        <authorList>
            <person name="Bassil N.M."/>
            <person name="Lloyd J.R."/>
        </authorList>
    </citation>
    <scope>NUCLEOTIDE SEQUENCE</scope>
    <source>
        <strain evidence="19">NB2006</strain>
    </source>
</reference>
<keyword evidence="5 15" id="KW-0378">Hydrolase</keyword>
<dbReference type="InterPro" id="IPR014017">
    <property type="entry name" value="DNA_helicase_UvrD-like_C"/>
</dbReference>
<proteinExistence type="inferred from homology"/>
<reference evidence="18 20" key="1">
    <citation type="submission" date="2016-10" db="EMBL/GenBank/DDBJ databases">
        <title>Draft genome sequences of four alkaliphilic bacteria belonging to the Anaerobacillus genus.</title>
        <authorList>
            <person name="Bassil N.M."/>
            <person name="Lloyd J.R."/>
        </authorList>
    </citation>
    <scope>NUCLEOTIDE SEQUENCE [LARGE SCALE GENOMIC DNA]</scope>
    <source>
        <strain evidence="18 20">NB2006</strain>
    </source>
</reference>
<comment type="catalytic activity">
    <reaction evidence="14">
        <text>ATP + H2O = ADP + phosphate + H(+)</text>
        <dbReference type="Rhea" id="RHEA:13065"/>
        <dbReference type="ChEBI" id="CHEBI:15377"/>
        <dbReference type="ChEBI" id="CHEBI:15378"/>
        <dbReference type="ChEBI" id="CHEBI:30616"/>
        <dbReference type="ChEBI" id="CHEBI:43474"/>
        <dbReference type="ChEBI" id="CHEBI:456216"/>
        <dbReference type="EC" id="5.6.2.4"/>
    </reaction>
</comment>
<dbReference type="OrthoDB" id="9810135at2"/>
<feature type="binding site" evidence="15">
    <location>
        <begin position="22"/>
        <end position="29"/>
    </location>
    <ligand>
        <name>ATP</name>
        <dbReference type="ChEBI" id="CHEBI:30616"/>
    </ligand>
</feature>
<evidence type="ECO:0000256" key="12">
    <source>
        <dbReference type="ARBA" id="ARBA00034617"/>
    </source>
</evidence>
<dbReference type="Gene3D" id="3.40.50.300">
    <property type="entry name" value="P-loop containing nucleotide triphosphate hydrolases"/>
    <property type="match status" value="4"/>
</dbReference>
<evidence type="ECO:0000256" key="7">
    <source>
        <dbReference type="ARBA" id="ARBA00022839"/>
    </source>
</evidence>
<dbReference type="InterPro" id="IPR013986">
    <property type="entry name" value="DExx_box_DNA_helicase_dom_sf"/>
</dbReference>
<dbReference type="InterPro" id="IPR014016">
    <property type="entry name" value="UvrD-like_ATP-bd"/>
</dbReference>
<dbReference type="GO" id="GO:0043138">
    <property type="term" value="F:3'-5' DNA helicase activity"/>
    <property type="evidence" value="ECO:0007669"/>
    <property type="project" value="UniProtKB-EC"/>
</dbReference>
<dbReference type="InterPro" id="IPR011604">
    <property type="entry name" value="PDDEXK-like_dom_sf"/>
</dbReference>
<dbReference type="Pfam" id="PF12705">
    <property type="entry name" value="PDDEXK_1"/>
    <property type="match status" value="1"/>
</dbReference>
<dbReference type="PROSITE" id="PS51217">
    <property type="entry name" value="UVRD_HELICASE_CTER"/>
    <property type="match status" value="1"/>
</dbReference>
<dbReference type="Pfam" id="PF00580">
    <property type="entry name" value="UvrD-helicase"/>
    <property type="match status" value="1"/>
</dbReference>
<dbReference type="KEGG" id="aia:AWH56_014995"/>
<reference evidence="19 20" key="3">
    <citation type="journal article" date="2019" name="Int. J. Syst. Evol. Microbiol.">
        <title>Anaerobacillus isosaccharinicus sp. nov., an alkaliphilic bacterium which degrades isosaccharinic acid.</title>
        <authorList>
            <person name="Bassil N.M."/>
            <person name="Lloyd J.R."/>
        </authorList>
    </citation>
    <scope>NUCLEOTIDE SEQUENCE [LARGE SCALE GENOMIC DNA]</scope>
    <source>
        <strain evidence="19 20">NB2006</strain>
    </source>
</reference>
<reference evidence="19 20" key="2">
    <citation type="journal article" date="2017" name="Genome Announc.">
        <title>Draft Genome Sequences of Four Alkaliphilic Bacteria Belonging to the Anaerobacillus Genus.</title>
        <authorList>
            <person name="Bassil N.M."/>
            <person name="Lloyd J.R."/>
        </authorList>
    </citation>
    <scope>NUCLEOTIDE SEQUENCE [LARGE SCALE GENOMIC DNA]</scope>
    <source>
        <strain evidence="19 20">NB2006</strain>
    </source>
</reference>
<evidence type="ECO:0000256" key="11">
    <source>
        <dbReference type="ARBA" id="ARBA00023235"/>
    </source>
</evidence>
<feature type="domain" description="UvrD-like helicase ATP-binding" evidence="16">
    <location>
        <begin position="1"/>
        <end position="450"/>
    </location>
</feature>
<dbReference type="Gene3D" id="3.90.320.10">
    <property type="match status" value="1"/>
</dbReference>
<dbReference type="RefSeq" id="WP_071316107.1">
    <property type="nucleotide sequence ID" value="NZ_CP063356.2"/>
</dbReference>
<evidence type="ECO:0000256" key="9">
    <source>
        <dbReference type="ARBA" id="ARBA00023125"/>
    </source>
</evidence>
<keyword evidence="6 15" id="KW-0347">Helicase</keyword>
<evidence type="ECO:0000256" key="4">
    <source>
        <dbReference type="ARBA" id="ARBA00022763"/>
    </source>
</evidence>
<dbReference type="SUPFAM" id="SSF52540">
    <property type="entry name" value="P-loop containing nucleoside triphosphate hydrolases"/>
    <property type="match status" value="1"/>
</dbReference>
<evidence type="ECO:0000256" key="3">
    <source>
        <dbReference type="ARBA" id="ARBA00022741"/>
    </source>
</evidence>
<evidence type="ECO:0000313" key="18">
    <source>
        <dbReference type="EMBL" id="OIJ22648.1"/>
    </source>
</evidence>
<dbReference type="Gene3D" id="1.10.10.160">
    <property type="match status" value="1"/>
</dbReference>
<dbReference type="AlphaFoldDB" id="A0A1S2MD24"/>
<accession>A0A1S2MD24</accession>
<protein>
    <recommendedName>
        <fullName evidence="13">DNA 3'-5' helicase</fullName>
        <ecNumber evidence="13">5.6.2.4</ecNumber>
    </recommendedName>
</protein>
<dbReference type="Proteomes" id="UP000180175">
    <property type="component" value="Chromosome"/>
</dbReference>
<keyword evidence="2" id="KW-0540">Nuclease</keyword>
<organism evidence="18 20">
    <name type="scientific">Anaerobacillus isosaccharinicus</name>
    <dbReference type="NCBI Taxonomy" id="1532552"/>
    <lineage>
        <taxon>Bacteria</taxon>
        <taxon>Bacillati</taxon>
        <taxon>Bacillota</taxon>
        <taxon>Bacilli</taxon>
        <taxon>Bacillales</taxon>
        <taxon>Bacillaceae</taxon>
        <taxon>Anaerobacillus</taxon>
    </lineage>
</organism>
<dbReference type="GO" id="GO:0005829">
    <property type="term" value="C:cytosol"/>
    <property type="evidence" value="ECO:0007669"/>
    <property type="project" value="TreeGrafter"/>
</dbReference>
<keyword evidence="10" id="KW-0234">DNA repair</keyword>
<evidence type="ECO:0000259" key="16">
    <source>
        <dbReference type="PROSITE" id="PS51198"/>
    </source>
</evidence>
<dbReference type="GO" id="GO:0004527">
    <property type="term" value="F:exonuclease activity"/>
    <property type="evidence" value="ECO:0007669"/>
    <property type="project" value="UniProtKB-KW"/>
</dbReference>
<gene>
    <name evidence="19" type="ORF">AWH56_014995</name>
    <name evidence="18" type="ORF">AWH56_05140</name>
</gene>
<dbReference type="Pfam" id="PF13361">
    <property type="entry name" value="UvrD_C"/>
    <property type="match status" value="1"/>
</dbReference>
<keyword evidence="4" id="KW-0227">DNA damage</keyword>
<dbReference type="Gene3D" id="1.10.486.10">
    <property type="entry name" value="PCRA, domain 4"/>
    <property type="match status" value="1"/>
</dbReference>
<dbReference type="PANTHER" id="PTHR11070">
    <property type="entry name" value="UVRD / RECB / PCRA DNA HELICASE FAMILY MEMBER"/>
    <property type="match status" value="1"/>
</dbReference>
<keyword evidence="8 15" id="KW-0067">ATP-binding</keyword>
<dbReference type="SUPFAM" id="SSF52980">
    <property type="entry name" value="Restriction endonuclease-like"/>
    <property type="match status" value="1"/>
</dbReference>
<dbReference type="InterPro" id="IPR027417">
    <property type="entry name" value="P-loop_NTPase"/>
</dbReference>
<keyword evidence="20" id="KW-1185">Reference proteome</keyword>
<sequence>MKFNPEQEKAILSEMPLVVISAGAGSGKTRVLTERYVHLCEQKLQEKLGNPSSPIGASVEEIVAITFTEKAAREMKDRIRGRIEEQRSSVKNVYPLHEQELARQFWQEQKEALDGALITTFHSFCHKLLHEYAFEAEVTPNFTVLDDVGAKLIQIEIFEEMYESPEYHLNWRPLYNFYTRNQLKEAIKAVYSQLKEIVTSVSSIEAFFDSEEIIDLQLATIKEARKVALQHFYQNAKLFVMELDENEKVQKKIIEHFSTVGESSFENSETIFEDLKEAMPKKVSKTWEESSPPLFDLYEYYFKPLKKAMTNLEGPSEEDIEEVKEIIKLFAHMLAVFHEKYDARKRERAALDFSDLQQKAITLLEHEAIQLACRKKFKHMMIDEFQDTNQLQMNMLKFIQPAYRFVVGDGKQSIYRFRGADVSLMKELVELSKQDPNSDFINMSTNYRTCDSIIQFVNHAFHEIMGGEEERSYLSYKINYTNIDSHRDGDQERKCRVELIKIPVDDASEETEVTEETQEGQLSEYEVITNRMLGLIEEKQDIVAEKDTWRAPQWRDFAILIQARTKLTKLEKALKDKGVPYVVYGGIGFYEKQEVRDMLTLLQWLNRPWEPLYILSLLRSPLFGVSVEGFLTIDECLEEEISLASYIYEGLFLNDERMDENLKAALRKLKQFYEQWVPYTPQMSLKDYLDEFFEISGLKAMLLLQRNNIQLIKNVEKFMDVLTQFQTSSLDELLKQVKQLAALSEKEGEAEVELAEGNMVHIMTVHASKGLEFPIVFLPDLAKGSKGDSGSIRFDKDVRLAVHYKKEVDLIKKPDDKFSPSFNSIKARSKDQAVEEAKRLFYVAVTRAKDYLVLSTVDKASSDSWYSMLLEAIEENGQIEGLINETIEVPIYDKWEDTGAIYQPPTIIERNLIKPSFSVSEVMTFMNDPLKYYDKYVVKIEDHWLDDTSDIVQMSDIRESLSGATLGTAVHRACELLDYGYDLDDAKEEALANIEDEIEKQRYEQAMESLIMNYRELEKLNLGKTVENEWPFIVEIEGALIIGEIDKIVEKDGRYHLIDLKTNRSQNYEQLTAYYAPQLFLYKMAFEQEYKQKVDQLSLFFLRGGKEGFISVTSEPVSESKLSEVIKSMVNLKKSSVFKNDYEDFKK</sequence>
<keyword evidence="9" id="KW-0238">DNA-binding</keyword>
<dbReference type="PANTHER" id="PTHR11070:SF2">
    <property type="entry name" value="ATP-DEPENDENT DNA HELICASE SRS2"/>
    <property type="match status" value="1"/>
</dbReference>
<evidence type="ECO:0000256" key="2">
    <source>
        <dbReference type="ARBA" id="ARBA00022722"/>
    </source>
</evidence>
<comment type="similarity">
    <text evidence="1">Belongs to the helicase family. UvrD subfamily.</text>
</comment>
<evidence type="ECO:0000256" key="13">
    <source>
        <dbReference type="ARBA" id="ARBA00034808"/>
    </source>
</evidence>
<feature type="domain" description="UvrD-like helicase C-terminal" evidence="17">
    <location>
        <begin position="480"/>
        <end position="770"/>
    </location>
</feature>
<evidence type="ECO:0000256" key="1">
    <source>
        <dbReference type="ARBA" id="ARBA00009922"/>
    </source>
</evidence>
<evidence type="ECO:0000256" key="8">
    <source>
        <dbReference type="ARBA" id="ARBA00022840"/>
    </source>
</evidence>
<keyword evidence="3 15" id="KW-0547">Nucleotide-binding</keyword>
<keyword evidence="11" id="KW-0413">Isomerase</keyword>
<evidence type="ECO:0000256" key="14">
    <source>
        <dbReference type="ARBA" id="ARBA00048988"/>
    </source>
</evidence>